<dbReference type="PIRSF" id="PIRSF031644">
    <property type="entry name" value="UCP031644"/>
    <property type="match status" value="1"/>
</dbReference>
<accession>A0ABS0LE67</accession>
<comment type="caution">
    <text evidence="2">The sequence shown here is derived from an EMBL/GenBank/DDBJ whole genome shotgun (WGS) entry which is preliminary data.</text>
</comment>
<evidence type="ECO:0000313" key="2">
    <source>
        <dbReference type="EMBL" id="MBG9354946.1"/>
    </source>
</evidence>
<dbReference type="EMBL" id="JADQUG010000050">
    <property type="protein sequence ID" value="MBG9354946.1"/>
    <property type="molecule type" value="Genomic_DNA"/>
</dbReference>
<reference evidence="2 3" key="1">
    <citation type="journal article" date="2020" name="J. Clin. Microbiol.">
        <title>Assessing the Genetic Diversity of Austrian Corynebacterium diphtheriae Clinical Isolates, 2011-2019.</title>
        <authorList>
            <person name="Schaeffer J."/>
            <person name="Huhulescu S."/>
            <person name="Stoeger A."/>
            <person name="Allerberger F."/>
            <person name="Ruppitsch W."/>
        </authorList>
    </citation>
    <scope>NUCLEOTIDE SEQUENCE [LARGE SCALE GENOMIC DNA]</scope>
    <source>
        <strain evidence="2 3">04-17</strain>
    </source>
</reference>
<protein>
    <submittedName>
        <fullName evidence="2">GyrI-like domain-containing protein</fullName>
    </submittedName>
</protein>
<evidence type="ECO:0000313" key="3">
    <source>
        <dbReference type="Proteomes" id="UP000615580"/>
    </source>
</evidence>
<dbReference type="SUPFAM" id="SSF55136">
    <property type="entry name" value="Probable bacterial effector-binding domain"/>
    <property type="match status" value="1"/>
</dbReference>
<dbReference type="Proteomes" id="UP000615580">
    <property type="component" value="Unassembled WGS sequence"/>
</dbReference>
<gene>
    <name evidence="2" type="ORF">I4J41_10295</name>
</gene>
<evidence type="ECO:0000259" key="1">
    <source>
        <dbReference type="Pfam" id="PF06445"/>
    </source>
</evidence>
<keyword evidence="3" id="KW-1185">Reference proteome</keyword>
<proteinExistence type="predicted"/>
<dbReference type="InterPro" id="IPR011256">
    <property type="entry name" value="Reg_factor_effector_dom_sf"/>
</dbReference>
<sequence length="210" mass="23712">MVYDVKKQFKMLYQPPATPHIVTVPEMNFLAVRGQGDPNVPAGEYQQALELLYAVAYTIRMSAKAGVALPGFTEYVVPPLEGFWWQPGLDGFDLQRKDTFQWISVIRLPEFATVETVQWAKEAAAAKKKQSFDPVEFYSLTEGLCVQMLHQGPYDAEPASVAATDAFAVAEGYQLDFSAQRHHHEIYLSDPRRTKPEKLKTVLRHPVRLA</sequence>
<feature type="domain" description="GyrI-like small molecule binding" evidence="1">
    <location>
        <begin position="18"/>
        <end position="207"/>
    </location>
</feature>
<name>A0ABS0LE67_9CORY</name>
<dbReference type="InterPro" id="IPR008319">
    <property type="entry name" value="GyrI-like_CCH_Lin2189-like"/>
</dbReference>
<organism evidence="2 3">
    <name type="scientific">Corynebacterium belfantii</name>
    <dbReference type="NCBI Taxonomy" id="2014537"/>
    <lineage>
        <taxon>Bacteria</taxon>
        <taxon>Bacillati</taxon>
        <taxon>Actinomycetota</taxon>
        <taxon>Actinomycetes</taxon>
        <taxon>Mycobacteriales</taxon>
        <taxon>Corynebacteriaceae</taxon>
        <taxon>Corynebacterium</taxon>
    </lineage>
</organism>
<dbReference type="Pfam" id="PF06445">
    <property type="entry name" value="GyrI-like"/>
    <property type="match status" value="1"/>
</dbReference>
<dbReference type="Gene3D" id="3.20.80.10">
    <property type="entry name" value="Regulatory factor, effector binding domain"/>
    <property type="match status" value="1"/>
</dbReference>
<dbReference type="InterPro" id="IPR029442">
    <property type="entry name" value="GyrI-like"/>
</dbReference>